<dbReference type="Proteomes" id="UP001596022">
    <property type="component" value="Unassembled WGS sequence"/>
</dbReference>
<dbReference type="CDD" id="cd02138">
    <property type="entry name" value="TdsD-like"/>
    <property type="match status" value="1"/>
</dbReference>
<name>A0ABV9GNG9_9BACL</name>
<evidence type="ECO:0000256" key="2">
    <source>
        <dbReference type="ARBA" id="ARBA00023002"/>
    </source>
</evidence>
<dbReference type="PANTHER" id="PTHR43673">
    <property type="entry name" value="NAD(P)H NITROREDUCTASE YDGI-RELATED"/>
    <property type="match status" value="1"/>
</dbReference>
<sequence>MAQIIMEDIHQHRRPTVDIDPLFLNRWSPRSFQDKPVPEDHLFSLFEAARWAPSCMNFQPWRFLIARTETERQKWFPFINDGNRIWCEKAPVLTLILSQRWNPDGKPNRFHAFDTGAAWGAMALRAVQLGLATHGMAGYNPDAARELLNIPDEYDILALVAIGYQGEKEVLPEAFQEREKPSDRKPLKDIIFEGQFGQTIDI</sequence>
<dbReference type="Gene3D" id="3.40.109.10">
    <property type="entry name" value="NADH Oxidase"/>
    <property type="match status" value="1"/>
</dbReference>
<comment type="similarity">
    <text evidence="1">Belongs to the nitroreductase family.</text>
</comment>
<proteinExistence type="inferred from homology"/>
<dbReference type="PANTHER" id="PTHR43673:SF10">
    <property type="entry name" value="NADH DEHYDROGENASE_NAD(P)H NITROREDUCTASE XCC3605-RELATED"/>
    <property type="match status" value="1"/>
</dbReference>
<dbReference type="SUPFAM" id="SSF55469">
    <property type="entry name" value="FMN-dependent nitroreductase-like"/>
    <property type="match status" value="1"/>
</dbReference>
<accession>A0ABV9GNG9</accession>
<keyword evidence="2" id="KW-0560">Oxidoreductase</keyword>
<feature type="domain" description="Nitroreductase" evidence="3">
    <location>
        <begin position="84"/>
        <end position="164"/>
    </location>
</feature>
<evidence type="ECO:0000256" key="1">
    <source>
        <dbReference type="ARBA" id="ARBA00007118"/>
    </source>
</evidence>
<dbReference type="InterPro" id="IPR029479">
    <property type="entry name" value="Nitroreductase"/>
</dbReference>
<comment type="caution">
    <text evidence="4">The sequence shown here is derived from an EMBL/GenBank/DDBJ whole genome shotgun (WGS) entry which is preliminary data.</text>
</comment>
<keyword evidence="5" id="KW-1185">Reference proteome</keyword>
<organism evidence="4 5">
    <name type="scientific">Camelliibacillus cellulosilyticus</name>
    <dbReference type="NCBI Taxonomy" id="2174486"/>
    <lineage>
        <taxon>Bacteria</taxon>
        <taxon>Bacillati</taxon>
        <taxon>Bacillota</taxon>
        <taxon>Bacilli</taxon>
        <taxon>Bacillales</taxon>
        <taxon>Sporolactobacillaceae</taxon>
        <taxon>Camelliibacillus</taxon>
    </lineage>
</organism>
<gene>
    <name evidence="4" type="ORF">ACFO4N_07015</name>
</gene>
<dbReference type="RefSeq" id="WP_376845466.1">
    <property type="nucleotide sequence ID" value="NZ_JBHSFW010000001.1"/>
</dbReference>
<protein>
    <submittedName>
        <fullName evidence="4">Nitroreductase family protein</fullName>
    </submittedName>
</protein>
<feature type="domain" description="Nitroreductase" evidence="3">
    <location>
        <begin position="25"/>
        <end position="80"/>
    </location>
</feature>
<evidence type="ECO:0000313" key="4">
    <source>
        <dbReference type="EMBL" id="MFC4618483.1"/>
    </source>
</evidence>
<dbReference type="EMBL" id="JBHSFW010000001">
    <property type="protein sequence ID" value="MFC4618483.1"/>
    <property type="molecule type" value="Genomic_DNA"/>
</dbReference>
<evidence type="ECO:0000313" key="5">
    <source>
        <dbReference type="Proteomes" id="UP001596022"/>
    </source>
</evidence>
<reference evidence="5" key="1">
    <citation type="journal article" date="2019" name="Int. J. Syst. Evol. Microbiol.">
        <title>The Global Catalogue of Microorganisms (GCM) 10K type strain sequencing project: providing services to taxonomists for standard genome sequencing and annotation.</title>
        <authorList>
            <consortium name="The Broad Institute Genomics Platform"/>
            <consortium name="The Broad Institute Genome Sequencing Center for Infectious Disease"/>
            <person name="Wu L."/>
            <person name="Ma J."/>
        </authorList>
    </citation>
    <scope>NUCLEOTIDE SEQUENCE [LARGE SCALE GENOMIC DNA]</scope>
    <source>
        <strain evidence="5">CGMCC 1.16306</strain>
    </source>
</reference>
<evidence type="ECO:0000259" key="3">
    <source>
        <dbReference type="Pfam" id="PF00881"/>
    </source>
</evidence>
<dbReference type="InterPro" id="IPR000415">
    <property type="entry name" value="Nitroreductase-like"/>
</dbReference>
<dbReference type="Pfam" id="PF00881">
    <property type="entry name" value="Nitroreductase"/>
    <property type="match status" value="2"/>
</dbReference>